<evidence type="ECO:0000313" key="5">
    <source>
        <dbReference type="Proteomes" id="UP000651482"/>
    </source>
</evidence>
<dbReference type="PANTHER" id="PTHR10584:SF166">
    <property type="entry name" value="RIBOKINASE"/>
    <property type="match status" value="1"/>
</dbReference>
<evidence type="ECO:0000313" key="4">
    <source>
        <dbReference type="EMBL" id="MBC8533067.1"/>
    </source>
</evidence>
<dbReference type="PANTHER" id="PTHR10584">
    <property type="entry name" value="SUGAR KINASE"/>
    <property type="match status" value="1"/>
</dbReference>
<reference evidence="4" key="1">
    <citation type="submission" date="2020-08" db="EMBL/GenBank/DDBJ databases">
        <title>Genome public.</title>
        <authorList>
            <person name="Liu C."/>
            <person name="Sun Q."/>
        </authorList>
    </citation>
    <scope>NUCLEOTIDE SEQUENCE</scope>
    <source>
        <strain evidence="4">NSJ-40</strain>
    </source>
</reference>
<keyword evidence="2 4" id="KW-0418">Kinase</keyword>
<dbReference type="SUPFAM" id="SSF53613">
    <property type="entry name" value="Ribokinase-like"/>
    <property type="match status" value="1"/>
</dbReference>
<accession>A0A926D836</accession>
<dbReference type="Gene3D" id="3.40.1190.20">
    <property type="match status" value="1"/>
</dbReference>
<comment type="caution">
    <text evidence="4">The sequence shown here is derived from an EMBL/GenBank/DDBJ whole genome shotgun (WGS) entry which is preliminary data.</text>
</comment>
<dbReference type="InterPro" id="IPR029056">
    <property type="entry name" value="Ribokinase-like"/>
</dbReference>
<evidence type="ECO:0000256" key="2">
    <source>
        <dbReference type="ARBA" id="ARBA00022777"/>
    </source>
</evidence>
<dbReference type="Proteomes" id="UP000651482">
    <property type="component" value="Unassembled WGS sequence"/>
</dbReference>
<dbReference type="GO" id="GO:0016301">
    <property type="term" value="F:kinase activity"/>
    <property type="evidence" value="ECO:0007669"/>
    <property type="project" value="UniProtKB-KW"/>
</dbReference>
<keyword evidence="5" id="KW-1185">Reference proteome</keyword>
<protein>
    <submittedName>
        <fullName evidence="4">Carbohydrate kinase family protein</fullName>
    </submittedName>
</protein>
<name>A0A926D836_9FIRM</name>
<organism evidence="4 5">
    <name type="scientific">Yeguia hominis</name>
    <dbReference type="NCBI Taxonomy" id="2763662"/>
    <lineage>
        <taxon>Bacteria</taxon>
        <taxon>Bacillati</taxon>
        <taxon>Bacillota</taxon>
        <taxon>Clostridia</taxon>
        <taxon>Eubacteriales</taxon>
        <taxon>Yeguiaceae</taxon>
        <taxon>Yeguia</taxon>
    </lineage>
</organism>
<keyword evidence="1" id="KW-0808">Transferase</keyword>
<dbReference type="InterPro" id="IPR011611">
    <property type="entry name" value="PfkB_dom"/>
</dbReference>
<dbReference type="EMBL" id="JACRSN010000003">
    <property type="protein sequence ID" value="MBC8533067.1"/>
    <property type="molecule type" value="Genomic_DNA"/>
</dbReference>
<dbReference type="Pfam" id="PF00294">
    <property type="entry name" value="PfkB"/>
    <property type="match status" value="1"/>
</dbReference>
<dbReference type="PROSITE" id="PS00583">
    <property type="entry name" value="PFKB_KINASES_1"/>
    <property type="match status" value="1"/>
</dbReference>
<proteinExistence type="predicted"/>
<dbReference type="AlphaFoldDB" id="A0A926D836"/>
<gene>
    <name evidence="4" type="ORF">IAG03_03415</name>
</gene>
<dbReference type="RefSeq" id="WP_249318389.1">
    <property type="nucleotide sequence ID" value="NZ_JACRSN010000003.1"/>
</dbReference>
<evidence type="ECO:0000259" key="3">
    <source>
        <dbReference type="Pfam" id="PF00294"/>
    </source>
</evidence>
<dbReference type="InterPro" id="IPR002173">
    <property type="entry name" value="Carboh/pur_kinase_PfkB_CS"/>
</dbReference>
<feature type="domain" description="Carbohydrate kinase PfkB" evidence="3">
    <location>
        <begin position="2"/>
        <end position="294"/>
    </location>
</feature>
<sequence>MDIVCLGAANLDIFASPVDRSVFQVQKQHIEEIGLVPGGDAVNQALTLSKFGVHAGLAACVGADEIGEMLLRTLRSRGVETACTEILPGEPTTVAIVLVGKDGERNIVAKAGAHTKLCRESALRTLTSSVRALSIGSFFSCPDLEDDGMEVLLRTAQEKGILTFADMSSDKRGLGFSGIARFLPYLDYFLPSLYDAEYLTGKREKSEMAEVFLQAGVRHVLIKCGAEGCYYQDAVQRGGIPAVPVSPVDTTGAGDTFVATFLYRTLSGDPLPEAAAFACAAATLHTQTFGASDSPLSEEAVQAFRRAHLEKGKTR</sequence>
<evidence type="ECO:0000256" key="1">
    <source>
        <dbReference type="ARBA" id="ARBA00022679"/>
    </source>
</evidence>